<accession>A0AA38G832</accession>
<feature type="region of interest" description="Disordered" evidence="1">
    <location>
        <begin position="14"/>
        <end position="56"/>
    </location>
</feature>
<reference evidence="2 3" key="1">
    <citation type="journal article" date="2021" name="Nat. Plants">
        <title>The Taxus genome provides insights into paclitaxel biosynthesis.</title>
        <authorList>
            <person name="Xiong X."/>
            <person name="Gou J."/>
            <person name="Liao Q."/>
            <person name="Li Y."/>
            <person name="Zhou Q."/>
            <person name="Bi G."/>
            <person name="Li C."/>
            <person name="Du R."/>
            <person name="Wang X."/>
            <person name="Sun T."/>
            <person name="Guo L."/>
            <person name="Liang H."/>
            <person name="Lu P."/>
            <person name="Wu Y."/>
            <person name="Zhang Z."/>
            <person name="Ro D.K."/>
            <person name="Shang Y."/>
            <person name="Huang S."/>
            <person name="Yan J."/>
        </authorList>
    </citation>
    <scope>NUCLEOTIDE SEQUENCE [LARGE SCALE GENOMIC DNA]</scope>
    <source>
        <strain evidence="2">Ta-2019</strain>
    </source>
</reference>
<keyword evidence="3" id="KW-1185">Reference proteome</keyword>
<comment type="caution">
    <text evidence="2">The sequence shown here is derived from an EMBL/GenBank/DDBJ whole genome shotgun (WGS) entry which is preliminary data.</text>
</comment>
<feature type="non-terminal residue" evidence="2">
    <location>
        <position position="1"/>
    </location>
</feature>
<evidence type="ECO:0000313" key="3">
    <source>
        <dbReference type="Proteomes" id="UP000824469"/>
    </source>
</evidence>
<dbReference type="EMBL" id="JAHRHJ020000004">
    <property type="protein sequence ID" value="KAH9317702.1"/>
    <property type="molecule type" value="Genomic_DNA"/>
</dbReference>
<evidence type="ECO:0000256" key="1">
    <source>
        <dbReference type="SAM" id="MobiDB-lite"/>
    </source>
</evidence>
<feature type="compositionally biased region" description="Polar residues" evidence="1">
    <location>
        <begin position="29"/>
        <end position="42"/>
    </location>
</feature>
<protein>
    <submittedName>
        <fullName evidence="2">Uncharacterized protein</fullName>
    </submittedName>
</protein>
<sequence length="56" mass="6283">YFIVVTTRAEGKAVESQKQQNRPILPTVTDKTTSRFPKSTKNPVVPQKITSVPVDR</sequence>
<gene>
    <name evidence="2" type="ORF">KI387_019471</name>
</gene>
<name>A0AA38G832_TAXCH</name>
<evidence type="ECO:0000313" key="2">
    <source>
        <dbReference type="EMBL" id="KAH9317702.1"/>
    </source>
</evidence>
<organism evidence="2 3">
    <name type="scientific">Taxus chinensis</name>
    <name type="common">Chinese yew</name>
    <name type="synonym">Taxus wallichiana var. chinensis</name>
    <dbReference type="NCBI Taxonomy" id="29808"/>
    <lineage>
        <taxon>Eukaryota</taxon>
        <taxon>Viridiplantae</taxon>
        <taxon>Streptophyta</taxon>
        <taxon>Embryophyta</taxon>
        <taxon>Tracheophyta</taxon>
        <taxon>Spermatophyta</taxon>
        <taxon>Pinopsida</taxon>
        <taxon>Pinidae</taxon>
        <taxon>Conifers II</taxon>
        <taxon>Cupressales</taxon>
        <taxon>Taxaceae</taxon>
        <taxon>Taxus</taxon>
    </lineage>
</organism>
<dbReference type="AlphaFoldDB" id="A0AA38G832"/>
<proteinExistence type="predicted"/>
<feature type="non-terminal residue" evidence="2">
    <location>
        <position position="56"/>
    </location>
</feature>
<dbReference type="Proteomes" id="UP000824469">
    <property type="component" value="Unassembled WGS sequence"/>
</dbReference>